<name>A0A9X1XL91_9VIBR</name>
<evidence type="ECO:0000313" key="14">
    <source>
        <dbReference type="Proteomes" id="UP001139559"/>
    </source>
</evidence>
<feature type="region of interest" description="Disordered" evidence="11">
    <location>
        <begin position="53"/>
        <end position="85"/>
    </location>
</feature>
<dbReference type="GO" id="GO:0031992">
    <property type="term" value="F:energy transducer activity"/>
    <property type="evidence" value="ECO:0007669"/>
    <property type="project" value="InterPro"/>
</dbReference>
<evidence type="ECO:0000256" key="10">
    <source>
        <dbReference type="RuleBase" id="RU362123"/>
    </source>
</evidence>
<dbReference type="SUPFAM" id="SSF74653">
    <property type="entry name" value="TolA/TonB C-terminal domain"/>
    <property type="match status" value="1"/>
</dbReference>
<keyword evidence="3 10" id="KW-0813">Transport</keyword>
<dbReference type="RefSeq" id="WP_248006799.1">
    <property type="nucleotide sequence ID" value="NZ_JAJHVV010000001.1"/>
</dbReference>
<keyword evidence="9 10" id="KW-0472">Membrane</keyword>
<dbReference type="GO" id="GO:0005886">
    <property type="term" value="C:plasma membrane"/>
    <property type="evidence" value="ECO:0007669"/>
    <property type="project" value="UniProtKB-SubCell"/>
</dbReference>
<dbReference type="PANTHER" id="PTHR33446:SF14">
    <property type="entry name" value="PROTEIN TONB"/>
    <property type="match status" value="1"/>
</dbReference>
<feature type="compositionally biased region" description="Polar residues" evidence="11">
    <location>
        <begin position="75"/>
        <end position="85"/>
    </location>
</feature>
<dbReference type="GO" id="GO:0055085">
    <property type="term" value="P:transmembrane transport"/>
    <property type="evidence" value="ECO:0007669"/>
    <property type="project" value="InterPro"/>
</dbReference>
<dbReference type="InterPro" id="IPR003538">
    <property type="entry name" value="TonB"/>
</dbReference>
<sequence length="207" mass="23696">MPRVIIAIPIALIVALGLFSFMAWMVQPKYTEKAEQTEPLRFDMVMVEEESLTERRRRAVPEPPEPLEPPPQVPTSRQQVQSQDMSHTALEMPTLEMETSVQGLQISLPSIGDVSMDQNAMPLHRVEPTYPARALRRGLEGYVVMHFSIDELGRPTEIEVVEANPPRQFEREAIRALKRWKYQPKVVNDKAVVQQGQSVKLEFKLQK</sequence>
<feature type="compositionally biased region" description="Pro residues" evidence="11">
    <location>
        <begin position="61"/>
        <end position="73"/>
    </location>
</feature>
<dbReference type="InterPro" id="IPR037682">
    <property type="entry name" value="TonB_C"/>
</dbReference>
<evidence type="ECO:0000256" key="11">
    <source>
        <dbReference type="SAM" id="MobiDB-lite"/>
    </source>
</evidence>
<dbReference type="Gene3D" id="3.30.1150.10">
    <property type="match status" value="1"/>
</dbReference>
<proteinExistence type="inferred from homology"/>
<dbReference type="NCBIfam" id="TIGR01352">
    <property type="entry name" value="tonB_Cterm"/>
    <property type="match status" value="1"/>
</dbReference>
<keyword evidence="4 10" id="KW-1003">Cell membrane</keyword>
<evidence type="ECO:0000256" key="7">
    <source>
        <dbReference type="ARBA" id="ARBA00022927"/>
    </source>
</evidence>
<dbReference type="PROSITE" id="PS52015">
    <property type="entry name" value="TONB_CTD"/>
    <property type="match status" value="1"/>
</dbReference>
<comment type="caution">
    <text evidence="13">The sequence shown here is derived from an EMBL/GenBank/DDBJ whole genome shotgun (WGS) entry which is preliminary data.</text>
</comment>
<organism evidence="13 14">
    <name type="scientific">Vibrio amylolyticus</name>
    <dbReference type="NCBI Taxonomy" id="2847292"/>
    <lineage>
        <taxon>Bacteria</taxon>
        <taxon>Pseudomonadati</taxon>
        <taxon>Pseudomonadota</taxon>
        <taxon>Gammaproteobacteria</taxon>
        <taxon>Vibrionales</taxon>
        <taxon>Vibrionaceae</taxon>
        <taxon>Vibrio</taxon>
    </lineage>
</organism>
<evidence type="ECO:0000256" key="3">
    <source>
        <dbReference type="ARBA" id="ARBA00022448"/>
    </source>
</evidence>
<dbReference type="EMBL" id="JAJHVV010000001">
    <property type="protein sequence ID" value="MCK6261669.1"/>
    <property type="molecule type" value="Genomic_DNA"/>
</dbReference>
<evidence type="ECO:0000259" key="12">
    <source>
        <dbReference type="PROSITE" id="PS52015"/>
    </source>
</evidence>
<keyword evidence="8 10" id="KW-1133">Transmembrane helix</keyword>
<comment type="similarity">
    <text evidence="2 10">Belongs to the TonB family.</text>
</comment>
<accession>A0A9X1XL91</accession>
<reference evidence="13" key="1">
    <citation type="submission" date="2021-11" db="EMBL/GenBank/DDBJ databases">
        <title>Vibrio ZSDE26 sp. nov. and Vibrio ZSDZ34 sp. nov., isolated from coastal seawater in Qingdao.</title>
        <authorList>
            <person name="Zhang P."/>
        </authorList>
    </citation>
    <scope>NUCLEOTIDE SEQUENCE</scope>
    <source>
        <strain evidence="13">ZSDE26</strain>
    </source>
</reference>
<dbReference type="GO" id="GO:0015891">
    <property type="term" value="P:siderophore transport"/>
    <property type="evidence" value="ECO:0007669"/>
    <property type="project" value="InterPro"/>
</dbReference>
<evidence type="ECO:0000256" key="4">
    <source>
        <dbReference type="ARBA" id="ARBA00022475"/>
    </source>
</evidence>
<protein>
    <recommendedName>
        <fullName evidence="10">Protein TonB</fullName>
    </recommendedName>
</protein>
<feature type="domain" description="TonB C-terminal" evidence="12">
    <location>
        <begin position="115"/>
        <end position="207"/>
    </location>
</feature>
<evidence type="ECO:0000256" key="9">
    <source>
        <dbReference type="ARBA" id="ARBA00023136"/>
    </source>
</evidence>
<evidence type="ECO:0000256" key="1">
    <source>
        <dbReference type="ARBA" id="ARBA00004383"/>
    </source>
</evidence>
<keyword evidence="7 10" id="KW-0653">Protein transport</keyword>
<evidence type="ECO:0000256" key="8">
    <source>
        <dbReference type="ARBA" id="ARBA00022989"/>
    </source>
</evidence>
<dbReference type="InterPro" id="IPR006260">
    <property type="entry name" value="TonB/TolA_C"/>
</dbReference>
<keyword evidence="6 10" id="KW-0812">Transmembrane</keyword>
<evidence type="ECO:0000256" key="5">
    <source>
        <dbReference type="ARBA" id="ARBA00022519"/>
    </source>
</evidence>
<dbReference type="Pfam" id="PF03544">
    <property type="entry name" value="TonB_C"/>
    <property type="match status" value="1"/>
</dbReference>
<comment type="function">
    <text evidence="10">Interacts with outer membrane receptor proteins that carry out high-affinity binding and energy dependent uptake into the periplasmic space of specific substrates. It could act to transduce energy from the cytoplasmic membrane to specific energy-requiring processes in the outer membrane, resulting in the release into the periplasm of ligands bound by these outer membrane proteins.</text>
</comment>
<keyword evidence="5 10" id="KW-0997">Cell inner membrane</keyword>
<evidence type="ECO:0000256" key="6">
    <source>
        <dbReference type="ARBA" id="ARBA00022692"/>
    </source>
</evidence>
<gene>
    <name evidence="13" type="ORF">KP803_00110</name>
</gene>
<dbReference type="InterPro" id="IPR051045">
    <property type="entry name" value="TonB-dependent_transducer"/>
</dbReference>
<dbReference type="GO" id="GO:0030288">
    <property type="term" value="C:outer membrane-bounded periplasmic space"/>
    <property type="evidence" value="ECO:0007669"/>
    <property type="project" value="InterPro"/>
</dbReference>
<feature type="transmembrane region" description="Helical" evidence="10">
    <location>
        <begin position="6"/>
        <end position="26"/>
    </location>
</feature>
<evidence type="ECO:0000256" key="2">
    <source>
        <dbReference type="ARBA" id="ARBA00006555"/>
    </source>
</evidence>
<dbReference type="PANTHER" id="PTHR33446">
    <property type="entry name" value="PROTEIN TONB-RELATED"/>
    <property type="match status" value="1"/>
</dbReference>
<dbReference type="PRINTS" id="PR01374">
    <property type="entry name" value="TONBPROTEIN"/>
</dbReference>
<keyword evidence="14" id="KW-1185">Reference proteome</keyword>
<comment type="subcellular location">
    <subcellularLocation>
        <location evidence="1 10">Cell inner membrane</location>
        <topology evidence="1 10">Single-pass membrane protein</topology>
        <orientation evidence="1 10">Periplasmic side</orientation>
    </subcellularLocation>
</comment>
<evidence type="ECO:0000313" key="13">
    <source>
        <dbReference type="EMBL" id="MCK6261669.1"/>
    </source>
</evidence>
<dbReference type="GO" id="GO:0015031">
    <property type="term" value="P:protein transport"/>
    <property type="evidence" value="ECO:0007669"/>
    <property type="project" value="UniProtKB-UniRule"/>
</dbReference>
<keyword evidence="10" id="KW-0735">Signal-anchor</keyword>
<dbReference type="AlphaFoldDB" id="A0A9X1XL91"/>
<dbReference type="Proteomes" id="UP001139559">
    <property type="component" value="Unassembled WGS sequence"/>
</dbReference>
<dbReference type="FunFam" id="3.30.1150.10:FF:000006">
    <property type="entry name" value="Protein TonB"/>
    <property type="match status" value="1"/>
</dbReference>